<dbReference type="EMBL" id="CADCWG010000270">
    <property type="protein sequence ID" value="CAA9573024.1"/>
    <property type="molecule type" value="Genomic_DNA"/>
</dbReference>
<gene>
    <name evidence="2" type="ORF">AVDCRST_MAG49-3842</name>
</gene>
<proteinExistence type="predicted"/>
<organism evidence="2">
    <name type="scientific">uncultured Thermomicrobiales bacterium</name>
    <dbReference type="NCBI Taxonomy" id="1645740"/>
    <lineage>
        <taxon>Bacteria</taxon>
        <taxon>Pseudomonadati</taxon>
        <taxon>Thermomicrobiota</taxon>
        <taxon>Thermomicrobia</taxon>
        <taxon>Thermomicrobiales</taxon>
        <taxon>environmental samples</taxon>
    </lineage>
</organism>
<protein>
    <submittedName>
        <fullName evidence="2">Uncharacterized protein</fullName>
    </submittedName>
</protein>
<sequence>MTAWERLRQATDEQRRRLRAAVPPDREAAILALLRARDRLPRAPGNERSPDLVTGRRFADLGGSTALRLCLESGADAAEASPSPPGAGLDGWGERFHAECGRLAEAELVLAHCETGFMRLVDDGEGTFDAWLASKRAPTSWRERADIDWWASWLAARHEPEPRALGSGRPEVAGGDARRAGHDHDGSYVRLADAHLATMAYQLGYPPEAVIGGCTVQTYRDVLRRLIGWALEERDRGDAPAPRSEPDLIAALASALAIDPETVGRAIAAFTLDREGTAYHAAPPGVAAAPLVRVARDRLVWSVHGLTTEPLFFLTRELRRRDAQEYHNTAHLREDVFRRDLYALCADKRFVTSAGRIKLRRDDGDLRTDIDAVVFDRKTGTLAVFELKSQDPFARSPAELARQRDNVLYANRQVSGVLAWLKRHGADEILGRVDSRTAKTFRAQKVYPFVLGRYLAHFADGPEPDRRAAWGTWPQVLRLTDGQPFKASDANPLASLFTRLAKDAPLDRPPTDGPPREIAVGAARLVVHPSYAAFQASASVPGGAGSAGSGREGG</sequence>
<reference evidence="2" key="1">
    <citation type="submission" date="2020-02" db="EMBL/GenBank/DDBJ databases">
        <authorList>
            <person name="Meier V. D."/>
        </authorList>
    </citation>
    <scope>NUCLEOTIDE SEQUENCE</scope>
    <source>
        <strain evidence="2">AVDCRST_MAG49</strain>
    </source>
</reference>
<name>A0A6J4VE59_9BACT</name>
<evidence type="ECO:0000313" key="2">
    <source>
        <dbReference type="EMBL" id="CAA9573024.1"/>
    </source>
</evidence>
<evidence type="ECO:0000256" key="1">
    <source>
        <dbReference type="SAM" id="MobiDB-lite"/>
    </source>
</evidence>
<feature type="region of interest" description="Disordered" evidence="1">
    <location>
        <begin position="161"/>
        <end position="180"/>
    </location>
</feature>
<accession>A0A6J4VE59</accession>
<dbReference type="AlphaFoldDB" id="A0A6J4VE59"/>